<name>A7S7T8_NEMVE</name>
<reference evidence="2 3" key="1">
    <citation type="journal article" date="2007" name="Science">
        <title>Sea anemone genome reveals ancestral eumetazoan gene repertoire and genomic organization.</title>
        <authorList>
            <person name="Putnam N.H."/>
            <person name="Srivastava M."/>
            <person name="Hellsten U."/>
            <person name="Dirks B."/>
            <person name="Chapman J."/>
            <person name="Salamov A."/>
            <person name="Terry A."/>
            <person name="Shapiro H."/>
            <person name="Lindquist E."/>
            <person name="Kapitonov V.V."/>
            <person name="Jurka J."/>
            <person name="Genikhovich G."/>
            <person name="Grigoriev I.V."/>
            <person name="Lucas S.M."/>
            <person name="Steele R.E."/>
            <person name="Finnerty J.R."/>
            <person name="Technau U."/>
            <person name="Martindale M.Q."/>
            <person name="Rokhsar D.S."/>
        </authorList>
    </citation>
    <scope>NUCLEOTIDE SEQUENCE [LARGE SCALE GENOMIC DNA]</scope>
    <source>
        <strain evidence="3">CH2 X CH6</strain>
    </source>
</reference>
<dbReference type="EMBL" id="DS469594">
    <property type="protein sequence ID" value="EDO40297.1"/>
    <property type="molecule type" value="Genomic_DNA"/>
</dbReference>
<gene>
    <name evidence="2" type="ORF">NEMVEDRAFT_v1g107980</name>
</gene>
<dbReference type="InterPro" id="IPR053939">
    <property type="entry name" value="UTP25_C"/>
</dbReference>
<dbReference type="eggNOG" id="KOG2340">
    <property type="taxonomic scope" value="Eukaryota"/>
</dbReference>
<dbReference type="HOGENOM" id="CLU_120166_0_0_1"/>
<proteinExistence type="predicted"/>
<dbReference type="Proteomes" id="UP000001593">
    <property type="component" value="Unassembled WGS sequence"/>
</dbReference>
<dbReference type="PANTHER" id="PTHR12933">
    <property type="entry name" value="ORF PROTEIN-RELATED"/>
    <property type="match status" value="1"/>
</dbReference>
<dbReference type="GO" id="GO:0006364">
    <property type="term" value="P:rRNA processing"/>
    <property type="evidence" value="ECO:0007669"/>
    <property type="project" value="InterPro"/>
</dbReference>
<dbReference type="GO" id="GO:0005730">
    <property type="term" value="C:nucleolus"/>
    <property type="evidence" value="ECO:0007669"/>
    <property type="project" value="InterPro"/>
</dbReference>
<dbReference type="InParanoid" id="A7S7T8"/>
<dbReference type="OMA" id="LMSERFH"/>
<sequence>QVFHRITCQSIGESPDTRFSTFINEILPDFQGPMMGHTAIFVPSYFDFVRLRNHFRRNEIPFAQISEYRLRGIKNIIFYELPHYAHFYPEILNFLDTGSNNQSASSSPITCTILYTKYDSHRLSGIVGPQRCQHMMSSKKSVHMFITGDKTT</sequence>
<dbReference type="AlphaFoldDB" id="A7S7T8"/>
<organism evidence="2 3">
    <name type="scientific">Nematostella vectensis</name>
    <name type="common">Starlet sea anemone</name>
    <dbReference type="NCBI Taxonomy" id="45351"/>
    <lineage>
        <taxon>Eukaryota</taxon>
        <taxon>Metazoa</taxon>
        <taxon>Cnidaria</taxon>
        <taxon>Anthozoa</taxon>
        <taxon>Hexacorallia</taxon>
        <taxon>Actiniaria</taxon>
        <taxon>Edwardsiidae</taxon>
        <taxon>Nematostella</taxon>
    </lineage>
</organism>
<keyword evidence="3" id="KW-1185">Reference proteome</keyword>
<dbReference type="GO" id="GO:0034511">
    <property type="term" value="F:U3 snoRNA binding"/>
    <property type="evidence" value="ECO:0007669"/>
    <property type="project" value="InterPro"/>
</dbReference>
<dbReference type="PANTHER" id="PTHR12933:SF0">
    <property type="entry name" value="U3 SMALL NUCLEOLAR RNA-ASSOCIATED PROTEIN 25 HOMOLOG"/>
    <property type="match status" value="1"/>
</dbReference>
<evidence type="ECO:0000259" key="1">
    <source>
        <dbReference type="Pfam" id="PF06862"/>
    </source>
</evidence>
<dbReference type="InterPro" id="IPR010678">
    <property type="entry name" value="UTP25"/>
</dbReference>
<evidence type="ECO:0000313" key="2">
    <source>
        <dbReference type="EMBL" id="EDO40297.1"/>
    </source>
</evidence>
<dbReference type="Pfam" id="PF06862">
    <property type="entry name" value="Utp25_C"/>
    <property type="match status" value="1"/>
</dbReference>
<feature type="non-terminal residue" evidence="2">
    <location>
        <position position="152"/>
    </location>
</feature>
<accession>A7S7T8</accession>
<protein>
    <recommendedName>
        <fullName evidence="1">UTP25 C-terminal domain-containing protein</fullName>
    </recommendedName>
</protein>
<dbReference type="PhylomeDB" id="A7S7T8"/>
<dbReference type="STRING" id="45351.A7S7T8"/>
<feature type="domain" description="UTP25 C-terminal" evidence="1">
    <location>
        <begin position="68"/>
        <end position="145"/>
    </location>
</feature>
<evidence type="ECO:0000313" key="3">
    <source>
        <dbReference type="Proteomes" id="UP000001593"/>
    </source>
</evidence>